<evidence type="ECO:0000313" key="2">
    <source>
        <dbReference type="EMBL" id="MFH4983384.1"/>
    </source>
</evidence>
<dbReference type="AlphaFoldDB" id="A0ABD6ETT6"/>
<organism evidence="2 3">
    <name type="scientific">Gnathostoma spinigerum</name>
    <dbReference type="NCBI Taxonomy" id="75299"/>
    <lineage>
        <taxon>Eukaryota</taxon>
        <taxon>Metazoa</taxon>
        <taxon>Ecdysozoa</taxon>
        <taxon>Nematoda</taxon>
        <taxon>Chromadorea</taxon>
        <taxon>Rhabditida</taxon>
        <taxon>Spirurina</taxon>
        <taxon>Gnathostomatomorpha</taxon>
        <taxon>Gnathostomatoidea</taxon>
        <taxon>Gnathostomatidae</taxon>
        <taxon>Gnathostoma</taxon>
    </lineage>
</organism>
<evidence type="ECO:0000259" key="1">
    <source>
        <dbReference type="Pfam" id="PF14688"/>
    </source>
</evidence>
<dbReference type="InterPro" id="IPR027989">
    <property type="entry name" value="DUF4461"/>
</dbReference>
<reference evidence="2 3" key="1">
    <citation type="submission" date="2024-08" db="EMBL/GenBank/DDBJ databases">
        <title>Gnathostoma spinigerum genome.</title>
        <authorList>
            <person name="Gonzalez-Bertolin B."/>
            <person name="Monzon S."/>
            <person name="Zaballos A."/>
            <person name="Jimenez P."/>
            <person name="Dekumyoy P."/>
            <person name="Varona S."/>
            <person name="Cuesta I."/>
            <person name="Sumanam S."/>
            <person name="Adisakwattana P."/>
            <person name="Gasser R.B."/>
            <person name="Hernandez-Gonzalez A."/>
            <person name="Young N.D."/>
            <person name="Perteguer M.J."/>
        </authorList>
    </citation>
    <scope>NUCLEOTIDE SEQUENCE [LARGE SCALE GENOMIC DNA]</scope>
    <source>
        <strain evidence="2">AL3</strain>
        <tissue evidence="2">Liver</tissue>
    </source>
</reference>
<gene>
    <name evidence="2" type="ORF">AB6A40_010093</name>
</gene>
<dbReference type="EMBL" id="JBGFUD010012096">
    <property type="protein sequence ID" value="MFH4983384.1"/>
    <property type="molecule type" value="Genomic_DNA"/>
</dbReference>
<dbReference type="Pfam" id="PF14688">
    <property type="entry name" value="DUF4461"/>
    <property type="match status" value="1"/>
</dbReference>
<proteinExistence type="predicted"/>
<name>A0ABD6ETT6_9BILA</name>
<accession>A0ABD6ETT6</accession>
<protein>
    <recommendedName>
        <fullName evidence="1">DUF4461 domain-containing protein</fullName>
    </recommendedName>
</protein>
<keyword evidence="3" id="KW-1185">Reference proteome</keyword>
<dbReference type="Proteomes" id="UP001608902">
    <property type="component" value="Unassembled WGS sequence"/>
</dbReference>
<sequence length="125" mass="14421">MSPYDELSVARDGYLLIPCNENIKHCITFLRENAEKSRDLVFSAEQLREKIRISRLHCISELRLADISWQQGMNREYLLSSIQRLAKCSDAVRNLLSGIHIHFCLNPTIYVMSDGRLSVPLDWVA</sequence>
<evidence type="ECO:0000313" key="3">
    <source>
        <dbReference type="Proteomes" id="UP001608902"/>
    </source>
</evidence>
<feature type="domain" description="DUF4461" evidence="1">
    <location>
        <begin position="5"/>
        <end position="123"/>
    </location>
</feature>
<comment type="caution">
    <text evidence="2">The sequence shown here is derived from an EMBL/GenBank/DDBJ whole genome shotgun (WGS) entry which is preliminary data.</text>
</comment>